<dbReference type="InterPro" id="IPR050523">
    <property type="entry name" value="AKR_Detox_Biosynth"/>
</dbReference>
<proteinExistence type="predicted"/>
<dbReference type="CDD" id="cd19102">
    <property type="entry name" value="AKR_unchar"/>
    <property type="match status" value="1"/>
</dbReference>
<evidence type="ECO:0000259" key="3">
    <source>
        <dbReference type="Pfam" id="PF00248"/>
    </source>
</evidence>
<evidence type="ECO:0000313" key="5">
    <source>
        <dbReference type="Proteomes" id="UP000494117"/>
    </source>
</evidence>
<dbReference type="GO" id="GO:0005829">
    <property type="term" value="C:cytosol"/>
    <property type="evidence" value="ECO:0007669"/>
    <property type="project" value="TreeGrafter"/>
</dbReference>
<keyword evidence="5" id="KW-1185">Reference proteome</keyword>
<reference evidence="4 5" key="1">
    <citation type="submission" date="2020-04" db="EMBL/GenBank/DDBJ databases">
        <authorList>
            <person name="De Canck E."/>
        </authorList>
    </citation>
    <scope>NUCLEOTIDE SEQUENCE [LARGE SCALE GENOMIC DNA]</scope>
    <source>
        <strain evidence="4 5">LMG 26858</strain>
    </source>
</reference>
<evidence type="ECO:0000313" key="4">
    <source>
        <dbReference type="EMBL" id="CAB3915281.1"/>
    </source>
</evidence>
<dbReference type="PANTHER" id="PTHR43364">
    <property type="entry name" value="NADH-SPECIFIC METHYLGLYOXAL REDUCTASE-RELATED"/>
    <property type="match status" value="1"/>
</dbReference>
<name>A0A6S7EJJ2_9BURK</name>
<dbReference type="Pfam" id="PF00248">
    <property type="entry name" value="Aldo_ket_red"/>
    <property type="match status" value="1"/>
</dbReference>
<dbReference type="GO" id="GO:0016491">
    <property type="term" value="F:oxidoreductase activity"/>
    <property type="evidence" value="ECO:0007669"/>
    <property type="project" value="UniProtKB-KW"/>
</dbReference>
<accession>A0A6S7EJJ2</accession>
<dbReference type="EC" id="1.1.1.-" evidence="4"/>
<dbReference type="InterPro" id="IPR023210">
    <property type="entry name" value="NADP_OxRdtase_dom"/>
</dbReference>
<feature type="domain" description="NADP-dependent oxidoreductase" evidence="3">
    <location>
        <begin position="21"/>
        <end position="325"/>
    </location>
</feature>
<dbReference type="SUPFAM" id="SSF51430">
    <property type="entry name" value="NAD(P)-linked oxidoreductase"/>
    <property type="match status" value="1"/>
</dbReference>
<dbReference type="RefSeq" id="WP_175209620.1">
    <property type="nucleotide sequence ID" value="NZ_CADILG010000049.1"/>
</dbReference>
<protein>
    <submittedName>
        <fullName evidence="4">Aldo-keto reductase YhdN</fullName>
        <ecNumber evidence="4">1.1.1.-</ecNumber>
    </submittedName>
</protein>
<evidence type="ECO:0000256" key="1">
    <source>
        <dbReference type="ARBA" id="ARBA00023002"/>
    </source>
</evidence>
<dbReference type="Proteomes" id="UP000494117">
    <property type="component" value="Unassembled WGS sequence"/>
</dbReference>
<dbReference type="PANTHER" id="PTHR43364:SF4">
    <property type="entry name" value="NAD(P)-LINKED OXIDOREDUCTASE SUPERFAMILY PROTEIN"/>
    <property type="match status" value="1"/>
</dbReference>
<dbReference type="EMBL" id="CADILG010000049">
    <property type="protein sequence ID" value="CAB3915281.1"/>
    <property type="molecule type" value="Genomic_DNA"/>
</dbReference>
<feature type="region of interest" description="Disordered" evidence="2">
    <location>
        <begin position="330"/>
        <end position="352"/>
    </location>
</feature>
<sequence length="352" mass="37571">MNSKTSFPTRPLGRTGMHITRIGLGAWAIGGNGWAVGWGPQDDADSVAAIRRAVERGINWIDTAAVYGLGHSEEMVRRALAQMAPNARPYVFTKCGLTWSAKQPQAMPRRTGAPASIRRELEDSLRRLGVERIDLYQMHWPAGDGTPLEAYWQELLDLKREGKVRAVGLSNHNLAQLQLAESLGHVDTLQPPFSAIQRGAGADLIPWCAGNGTGVIVYSPMQSGLLTGGFSVARARSLPADDWRARNAEFTSPGIERNLALADAFKPIAERHGTTVAAVAAGWTLAWPGVTGAIVGARNAAQVDGLLGAAVLELDGEDMDFIADAIERTGAGTGPLRPPEEESDALPANLFA</sequence>
<dbReference type="Gene3D" id="3.20.20.100">
    <property type="entry name" value="NADP-dependent oxidoreductase domain"/>
    <property type="match status" value="1"/>
</dbReference>
<organism evidence="4 5">
    <name type="scientific">Achromobacter anxifer</name>
    <dbReference type="NCBI Taxonomy" id="1287737"/>
    <lineage>
        <taxon>Bacteria</taxon>
        <taxon>Pseudomonadati</taxon>
        <taxon>Pseudomonadota</taxon>
        <taxon>Betaproteobacteria</taxon>
        <taxon>Burkholderiales</taxon>
        <taxon>Alcaligenaceae</taxon>
        <taxon>Achromobacter</taxon>
    </lineage>
</organism>
<gene>
    <name evidence="4" type="primary">yhdN</name>
    <name evidence="4" type="ORF">LMG26858_04973</name>
</gene>
<dbReference type="AlphaFoldDB" id="A0A6S7EJJ2"/>
<dbReference type="InterPro" id="IPR036812">
    <property type="entry name" value="NAD(P)_OxRdtase_dom_sf"/>
</dbReference>
<evidence type="ECO:0000256" key="2">
    <source>
        <dbReference type="SAM" id="MobiDB-lite"/>
    </source>
</evidence>
<keyword evidence="1 4" id="KW-0560">Oxidoreductase</keyword>